<accession>A0A160IQ04</accession>
<keyword evidence="3" id="KW-1185">Reference proteome</keyword>
<keyword evidence="1" id="KW-0472">Membrane</keyword>
<dbReference type="Proteomes" id="UP000076623">
    <property type="component" value="Chromosome"/>
</dbReference>
<keyword evidence="1" id="KW-1133">Transmembrane helix</keyword>
<name>A0A160IQ04_9BACL</name>
<evidence type="ECO:0000256" key="1">
    <source>
        <dbReference type="SAM" id="Phobius"/>
    </source>
</evidence>
<dbReference type="KEGG" id="fpn:ABE65_015575"/>
<keyword evidence="1" id="KW-0812">Transmembrane</keyword>
<evidence type="ECO:0000313" key="2">
    <source>
        <dbReference type="EMBL" id="ANC78140.1"/>
    </source>
</evidence>
<proteinExistence type="predicted"/>
<protein>
    <submittedName>
        <fullName evidence="2">Uncharacterized protein</fullName>
    </submittedName>
</protein>
<organism evidence="2 3">
    <name type="scientific">Fictibacillus phosphorivorans</name>
    <dbReference type="NCBI Taxonomy" id="1221500"/>
    <lineage>
        <taxon>Bacteria</taxon>
        <taxon>Bacillati</taxon>
        <taxon>Bacillota</taxon>
        <taxon>Bacilli</taxon>
        <taxon>Bacillales</taxon>
        <taxon>Fictibacillaceae</taxon>
        <taxon>Fictibacillus</taxon>
    </lineage>
</organism>
<evidence type="ECO:0000313" key="3">
    <source>
        <dbReference type="Proteomes" id="UP000076623"/>
    </source>
</evidence>
<reference evidence="2 3" key="1">
    <citation type="submission" date="2016-04" db="EMBL/GenBank/DDBJ databases">
        <title>Complete genome sequence of Fictibacillus phosphorivorans G25-29, a strain toxic to nematodes.</title>
        <authorList>
            <person name="Zheng Z."/>
        </authorList>
    </citation>
    <scope>NUCLEOTIDE SEQUENCE [LARGE SCALE GENOMIC DNA]</scope>
    <source>
        <strain evidence="2 3">G25-29</strain>
    </source>
</reference>
<dbReference type="EMBL" id="CP015378">
    <property type="protein sequence ID" value="ANC78140.1"/>
    <property type="molecule type" value="Genomic_DNA"/>
</dbReference>
<dbReference type="RefSeq" id="WP_066396801.1">
    <property type="nucleotide sequence ID" value="NZ_CP015378.1"/>
</dbReference>
<sequence length="80" mass="9323">MRQEKMAKLLMLFVLFYVAIPVLSFDGPFLQQLFSVAWMGFAGMLLVNLLFKKDKAEKRSVKKQIVTPDSKMKKRIHMES</sequence>
<dbReference type="AlphaFoldDB" id="A0A160IQ04"/>
<gene>
    <name evidence="2" type="ORF">ABE65_015575</name>
</gene>
<dbReference type="STRING" id="1221500.ABE65_015575"/>
<feature type="transmembrane region" description="Helical" evidence="1">
    <location>
        <begin position="34"/>
        <end position="51"/>
    </location>
</feature>